<dbReference type="AntiFam" id="ANF00275">
    <property type="entry name" value="Spurious translation from rRNA (DUF6467)"/>
</dbReference>
<proteinExistence type="predicted"/>
<sequence length="94" mass="9492">MPKGSSSTVGNRASSARAEGSLTARPTSRAGTKVGPSDPAAQRGMAVAQRIKGTLGITGLSPPRVHIDGEVWHLDVGSSHPGAEVGPKGLAVRQ</sequence>
<reference evidence="2 3" key="1">
    <citation type="journal article" date="2020" name="Front. Microbiol.">
        <title>Single-cell genomics of novel Actinobacteria with the Wood-Ljungdahl pathway discovered in a serpentinizing system.</title>
        <authorList>
            <person name="Merino N."/>
            <person name="Kawai M."/>
            <person name="Boyd E.S."/>
            <person name="Colman D.R."/>
            <person name="McGlynn S.E."/>
            <person name="Nealson K.H."/>
            <person name="Kurokawa K."/>
            <person name="Hongoh Y."/>
        </authorList>
    </citation>
    <scope>NUCLEOTIDE SEQUENCE [LARGE SCALE GENOMIC DNA]</scope>
    <source>
        <strain evidence="2 3">S44</strain>
    </source>
</reference>
<feature type="region of interest" description="Disordered" evidence="1">
    <location>
        <begin position="1"/>
        <end position="45"/>
    </location>
</feature>
<name>A0A6V8Q0I9_9ACTN</name>
<dbReference type="Proteomes" id="UP000561271">
    <property type="component" value="Unassembled WGS sequence"/>
</dbReference>
<gene>
    <name evidence="2" type="ORF">HKBW3S44_01683</name>
</gene>
<dbReference type="AlphaFoldDB" id="A0A6V8Q0I9"/>
<evidence type="ECO:0000313" key="3">
    <source>
        <dbReference type="Proteomes" id="UP000561271"/>
    </source>
</evidence>
<accession>A0A6V8Q0I9</accession>
<feature type="non-terminal residue" evidence="2">
    <location>
        <position position="94"/>
    </location>
</feature>
<evidence type="ECO:0000256" key="1">
    <source>
        <dbReference type="SAM" id="MobiDB-lite"/>
    </source>
</evidence>
<evidence type="ECO:0008006" key="4">
    <source>
        <dbReference type="Google" id="ProtNLM"/>
    </source>
</evidence>
<dbReference type="EMBL" id="BLSC01000267">
    <property type="protein sequence ID" value="GFP38003.1"/>
    <property type="molecule type" value="Genomic_DNA"/>
</dbReference>
<comment type="caution">
    <text evidence="2">The sequence shown here is derived from an EMBL/GenBank/DDBJ whole genome shotgun (WGS) entry which is preliminary data.</text>
</comment>
<organism evidence="2 3">
    <name type="scientific">Candidatus Hakubella thermalkaliphila</name>
    <dbReference type="NCBI Taxonomy" id="2754717"/>
    <lineage>
        <taxon>Bacteria</taxon>
        <taxon>Bacillati</taxon>
        <taxon>Actinomycetota</taxon>
        <taxon>Actinomycetota incertae sedis</taxon>
        <taxon>Candidatus Hakubellales</taxon>
        <taxon>Candidatus Hakubellaceae</taxon>
        <taxon>Candidatus Hakubella</taxon>
    </lineage>
</organism>
<protein>
    <recommendedName>
        <fullName evidence="4">RNAase</fullName>
    </recommendedName>
</protein>
<evidence type="ECO:0000313" key="2">
    <source>
        <dbReference type="EMBL" id="GFP38003.1"/>
    </source>
</evidence>
<feature type="region of interest" description="Disordered" evidence="1">
    <location>
        <begin position="75"/>
        <end position="94"/>
    </location>
</feature>
<feature type="compositionally biased region" description="Polar residues" evidence="1">
    <location>
        <begin position="1"/>
        <end position="14"/>
    </location>
</feature>